<protein>
    <submittedName>
        <fullName evidence="2">Uncharacterized protein</fullName>
    </submittedName>
</protein>
<gene>
    <name evidence="2" type="ORF">M91_17184</name>
</gene>
<dbReference type="EMBL" id="JH880366">
    <property type="protein sequence ID" value="ELR62260.1"/>
    <property type="molecule type" value="Genomic_DNA"/>
</dbReference>
<dbReference type="AlphaFoldDB" id="L8J072"/>
<feature type="compositionally biased region" description="Low complexity" evidence="1">
    <location>
        <begin position="284"/>
        <end position="300"/>
    </location>
</feature>
<feature type="region of interest" description="Disordered" evidence="1">
    <location>
        <begin position="284"/>
        <end position="325"/>
    </location>
</feature>
<proteinExistence type="predicted"/>
<evidence type="ECO:0000256" key="1">
    <source>
        <dbReference type="SAM" id="MobiDB-lite"/>
    </source>
</evidence>
<name>L8J072_9CETA</name>
<reference evidence="2 3" key="1">
    <citation type="journal article" date="2012" name="Nat. Genet.">
        <title>The yak genome and adaptation to life at high altitude.</title>
        <authorList>
            <person name="Qiu Q."/>
            <person name="Zhang G."/>
            <person name="Ma T."/>
            <person name="Qian W."/>
            <person name="Wang J."/>
            <person name="Ye Z."/>
            <person name="Cao C."/>
            <person name="Hu Q."/>
            <person name="Kim J."/>
            <person name="Larkin D.M."/>
            <person name="Auvil L."/>
            <person name="Capitanu B."/>
            <person name="Ma J."/>
            <person name="Lewin H.A."/>
            <person name="Qian X."/>
            <person name="Lang Y."/>
            <person name="Zhou R."/>
            <person name="Wang L."/>
            <person name="Wang K."/>
            <person name="Xia J."/>
            <person name="Liao S."/>
            <person name="Pan S."/>
            <person name="Lu X."/>
            <person name="Hou H."/>
            <person name="Wang Y."/>
            <person name="Zang X."/>
            <person name="Yin Y."/>
            <person name="Ma H."/>
            <person name="Zhang J."/>
            <person name="Wang Z."/>
            <person name="Zhang Y."/>
            <person name="Zhang D."/>
            <person name="Yonezawa T."/>
            <person name="Hasegawa M."/>
            <person name="Zhong Y."/>
            <person name="Liu W."/>
            <person name="Zhang Y."/>
            <person name="Huang Z."/>
            <person name="Zhang S."/>
            <person name="Long R."/>
            <person name="Yang H."/>
            <person name="Wang J."/>
            <person name="Lenstra J.A."/>
            <person name="Cooper D.N."/>
            <person name="Wu Y."/>
            <person name="Wang J."/>
            <person name="Shi P."/>
            <person name="Wang J."/>
            <person name="Liu J."/>
        </authorList>
    </citation>
    <scope>NUCLEOTIDE SEQUENCE [LARGE SCALE GENOMIC DNA]</scope>
    <source>
        <strain evidence="3">yakQH1</strain>
    </source>
</reference>
<evidence type="ECO:0000313" key="2">
    <source>
        <dbReference type="EMBL" id="ELR62260.1"/>
    </source>
</evidence>
<dbReference type="InterPro" id="IPR027883">
    <property type="entry name" value="Redic1-like"/>
</dbReference>
<dbReference type="Proteomes" id="UP000011080">
    <property type="component" value="Unassembled WGS sequence"/>
</dbReference>
<accession>L8J072</accession>
<feature type="non-terminal residue" evidence="2">
    <location>
        <position position="1"/>
    </location>
</feature>
<dbReference type="Pfam" id="PF15089">
    <property type="entry name" value="Redic1-like"/>
    <property type="match status" value="1"/>
</dbReference>
<evidence type="ECO:0000313" key="3">
    <source>
        <dbReference type="Proteomes" id="UP000011080"/>
    </source>
</evidence>
<sequence>QLSNVNYSHSLVSKLNENQDTFNPSYDTAQSGPLFKRLNSPGNRNFLTRTPTVVVGEDGGSMDERRQSHFITENNSLQHIWKENRKKFSNEDMNQQTSSLLSDNCDSFISKNMINLLNIDQQKIKETFDKYSYDNTRDTYAVIDSDKNHFTDSHIKSIFTDLELGFSNSTFKISSHSEKCQPNKICQKEYKNNERNNFSTSFEKDFYSASSNEKGKFENDYQEKIHQEKIQKYQVNHIDNIPLEELHSEQSWDFGVGEVKYSLTFSFQLKTWQIKSLFSDLHSSRSSQSSSYSPRPTDSSCFNSSSEMLSEDEDQTEDSNRRSIKTKETANNFYLENMEKFPCDKVINNNAKFHKQNENFNHFSVNNNIHQFPESQCSSAHILQSKTSNNCILQVAKCDAWVQTESELIMEEKLDAAIQCDIISKCKCRNDVSSFCNVERYNENVKADTTGGQEILRNN</sequence>
<organism evidence="2 3">
    <name type="scientific">Bos mutus</name>
    <name type="common">wild yak</name>
    <dbReference type="NCBI Taxonomy" id="72004"/>
    <lineage>
        <taxon>Eukaryota</taxon>
        <taxon>Metazoa</taxon>
        <taxon>Chordata</taxon>
        <taxon>Craniata</taxon>
        <taxon>Vertebrata</taxon>
        <taxon>Euteleostomi</taxon>
        <taxon>Mammalia</taxon>
        <taxon>Eutheria</taxon>
        <taxon>Laurasiatheria</taxon>
        <taxon>Artiodactyla</taxon>
        <taxon>Ruminantia</taxon>
        <taxon>Pecora</taxon>
        <taxon>Bovidae</taxon>
        <taxon>Bovinae</taxon>
        <taxon>Bos</taxon>
    </lineage>
</organism>
<dbReference type="PANTHER" id="PTHR35158">
    <property type="entry name" value="CDNA SEQUENCE CN725425"/>
    <property type="match status" value="1"/>
</dbReference>
<dbReference type="PANTHER" id="PTHR35158:SF1">
    <property type="entry name" value="CDNA SEQUENCE CN725425"/>
    <property type="match status" value="1"/>
</dbReference>